<dbReference type="EMBL" id="CACRXK020010692">
    <property type="protein sequence ID" value="CAB4019926.1"/>
    <property type="molecule type" value="Genomic_DNA"/>
</dbReference>
<gene>
    <name evidence="2" type="ORF">PACLA_8A039375</name>
</gene>
<dbReference type="CDD" id="cd01801">
    <property type="entry name" value="Ubl_TECR_like"/>
    <property type="match status" value="1"/>
</dbReference>
<accession>A0A6S7IQG1</accession>
<dbReference type="Proteomes" id="UP001152795">
    <property type="component" value="Unassembled WGS sequence"/>
</dbReference>
<dbReference type="Pfam" id="PF21696">
    <property type="entry name" value="TECR_N"/>
    <property type="match status" value="1"/>
</dbReference>
<keyword evidence="3" id="KW-1185">Reference proteome</keyword>
<sequence length="245" mass="28578">DDDHDDDDSDTAELLSGKKKTPPFWTFEYYQTFFDIDTAQFLRQILHPVILSCPKYYPSRQSLRLEPRGKSIKDELRLSDLDLPEENKLYFKDLGPQIRWSTVFLTEYSGPLFVYLLFVPRPAFIYGIQASLKPRASVVWIAAEICLRPYGNCLILTGILAKLNFRLRKRRWGAVYMFTLCIYDWALSDHINLIVYIIILDILTWDKYFSIVQMILLVKGNFVWVGLWSNNPPIALIVSRLIRGA</sequence>
<name>A0A6S7IQG1_PARCT</name>
<dbReference type="Gene3D" id="3.10.20.90">
    <property type="entry name" value="Phosphatidylinositol 3-kinase Catalytic Subunit, Chain A, domain 1"/>
    <property type="match status" value="1"/>
</dbReference>
<evidence type="ECO:0000259" key="1">
    <source>
        <dbReference type="Pfam" id="PF21696"/>
    </source>
</evidence>
<feature type="domain" description="TECR-like N-terminal" evidence="1">
    <location>
        <begin position="44"/>
        <end position="93"/>
    </location>
</feature>
<protein>
    <submittedName>
        <fullName evidence="2">Very-long-chain enoyl- reductase-like</fullName>
    </submittedName>
</protein>
<proteinExistence type="predicted"/>
<dbReference type="InterPro" id="IPR049127">
    <property type="entry name" value="TECR-like_N"/>
</dbReference>
<reference evidence="2" key="1">
    <citation type="submission" date="2020-04" db="EMBL/GenBank/DDBJ databases">
        <authorList>
            <person name="Alioto T."/>
            <person name="Alioto T."/>
            <person name="Gomez Garrido J."/>
        </authorList>
    </citation>
    <scope>NUCLEOTIDE SEQUENCE</scope>
    <source>
        <strain evidence="2">A484AB</strain>
    </source>
</reference>
<comment type="caution">
    <text evidence="2">The sequence shown here is derived from an EMBL/GenBank/DDBJ whole genome shotgun (WGS) entry which is preliminary data.</text>
</comment>
<evidence type="ECO:0000313" key="2">
    <source>
        <dbReference type="EMBL" id="CAB4019926.1"/>
    </source>
</evidence>
<organism evidence="2 3">
    <name type="scientific">Paramuricea clavata</name>
    <name type="common">Red gorgonian</name>
    <name type="synonym">Violescent sea-whip</name>
    <dbReference type="NCBI Taxonomy" id="317549"/>
    <lineage>
        <taxon>Eukaryota</taxon>
        <taxon>Metazoa</taxon>
        <taxon>Cnidaria</taxon>
        <taxon>Anthozoa</taxon>
        <taxon>Octocorallia</taxon>
        <taxon>Malacalcyonacea</taxon>
        <taxon>Plexauridae</taxon>
        <taxon>Paramuricea</taxon>
    </lineage>
</organism>
<dbReference type="AlphaFoldDB" id="A0A6S7IQG1"/>
<feature type="non-terminal residue" evidence="2">
    <location>
        <position position="1"/>
    </location>
</feature>
<evidence type="ECO:0000313" key="3">
    <source>
        <dbReference type="Proteomes" id="UP001152795"/>
    </source>
</evidence>
<dbReference type="OrthoDB" id="540503at2759"/>
<feature type="non-terminal residue" evidence="2">
    <location>
        <position position="245"/>
    </location>
</feature>